<name>A0AAV4LVT3_BABCB</name>
<sequence length="341" mass="39484">MTEEKLEKIAKKPLLLDLNSKMKDRAIDVVKQNMKHTVLYRIKDKYRETHYINQLLCGDIDIIINLPEEEEGYPNDSIIYVHFQERDTRAKVVVYYRKKMKVYLEDYISAAEDINKFMQVRGAKLPNLFRPIHIDTVLLQEHVMVKMMMQNAAGVSLVTPAHSAKVSVTKRGEEKNDGFFVTWKFEYTIPSDKISDVVYVDFKVDKGNFSLPDVSSDIFIKKAIYEEGQYRVDAADEDEFEYTLRTRYLVIDDERQHILRNLFVLDKENPTLAKDYLILYNNVTSEMSCAVVNAAFADGSWIVGNYIVERFDLPSTNFISAQAVIPIKGDSRPVVYPENMS</sequence>
<dbReference type="RefSeq" id="XP_067715958.1">
    <property type="nucleotide sequence ID" value="XM_067859857.1"/>
</dbReference>
<accession>A0AAV4LVT3</accession>
<evidence type="ECO:0000313" key="1">
    <source>
        <dbReference type="EMBL" id="GIX63889.1"/>
    </source>
</evidence>
<reference evidence="1 2" key="1">
    <citation type="submission" date="2021-06" db="EMBL/GenBank/DDBJ databases">
        <title>Genome sequence of Babesia caballi.</title>
        <authorList>
            <person name="Yamagishi J."/>
            <person name="Kidaka T."/>
            <person name="Ochi A."/>
        </authorList>
    </citation>
    <scope>NUCLEOTIDE SEQUENCE [LARGE SCALE GENOMIC DNA]</scope>
    <source>
        <strain evidence="1">USDA-D6B2</strain>
    </source>
</reference>
<keyword evidence="2" id="KW-1185">Reference proteome</keyword>
<gene>
    <name evidence="1" type="ORF">BcabD6B2_33240</name>
</gene>
<proteinExistence type="predicted"/>
<organism evidence="1 2">
    <name type="scientific">Babesia caballi</name>
    <dbReference type="NCBI Taxonomy" id="5871"/>
    <lineage>
        <taxon>Eukaryota</taxon>
        <taxon>Sar</taxon>
        <taxon>Alveolata</taxon>
        <taxon>Apicomplexa</taxon>
        <taxon>Aconoidasida</taxon>
        <taxon>Piroplasmida</taxon>
        <taxon>Babesiidae</taxon>
        <taxon>Babesia</taxon>
    </lineage>
</organism>
<dbReference type="AlphaFoldDB" id="A0AAV4LVT3"/>
<dbReference type="Proteomes" id="UP001497744">
    <property type="component" value="Unassembled WGS sequence"/>
</dbReference>
<comment type="caution">
    <text evidence="1">The sequence shown here is derived from an EMBL/GenBank/DDBJ whole genome shotgun (WGS) entry which is preliminary data.</text>
</comment>
<evidence type="ECO:0000313" key="2">
    <source>
        <dbReference type="Proteomes" id="UP001497744"/>
    </source>
</evidence>
<protein>
    <submittedName>
        <fullName evidence="1">Membrane protein, putative</fullName>
    </submittedName>
</protein>
<dbReference type="EMBL" id="BPLF01000002">
    <property type="protein sequence ID" value="GIX63889.1"/>
    <property type="molecule type" value="Genomic_DNA"/>
</dbReference>
<dbReference type="GeneID" id="94195370"/>